<protein>
    <submittedName>
        <fullName evidence="3">Aryl-alcohol dehydrogenase-like predicted oxidoreductase</fullName>
    </submittedName>
</protein>
<organism evidence="3 4">
    <name type="scientific">Pseudonocardia alni</name>
    <name type="common">Amycolata alni</name>
    <dbReference type="NCBI Taxonomy" id="33907"/>
    <lineage>
        <taxon>Bacteria</taxon>
        <taxon>Bacillati</taxon>
        <taxon>Actinomycetota</taxon>
        <taxon>Actinomycetes</taxon>
        <taxon>Pseudonocardiales</taxon>
        <taxon>Pseudonocardiaceae</taxon>
        <taxon>Pseudonocardia</taxon>
    </lineage>
</organism>
<dbReference type="PANTHER" id="PTHR43364">
    <property type="entry name" value="NADH-SPECIFIC METHYLGLYOXAL REDUCTASE-RELATED"/>
    <property type="match status" value="1"/>
</dbReference>
<dbReference type="InterPro" id="IPR036812">
    <property type="entry name" value="NAD(P)_OxRdtase_dom_sf"/>
</dbReference>
<keyword evidence="4" id="KW-1185">Reference proteome</keyword>
<dbReference type="InterPro" id="IPR050523">
    <property type="entry name" value="AKR_Detox_Biosynth"/>
</dbReference>
<dbReference type="RefSeq" id="WP_179761391.1">
    <property type="nucleotide sequence ID" value="NZ_BAAAJZ010000003.1"/>
</dbReference>
<dbReference type="EMBL" id="JACCCZ010000001">
    <property type="protein sequence ID" value="NYG02625.1"/>
    <property type="molecule type" value="Genomic_DNA"/>
</dbReference>
<dbReference type="GO" id="GO:0016491">
    <property type="term" value="F:oxidoreductase activity"/>
    <property type="evidence" value="ECO:0007669"/>
    <property type="project" value="UniProtKB-KW"/>
</dbReference>
<dbReference type="Gene3D" id="3.20.20.100">
    <property type="entry name" value="NADP-dependent oxidoreductase domain"/>
    <property type="match status" value="1"/>
</dbReference>
<dbReference type="FunFam" id="3.20.20.100:FF:000004">
    <property type="entry name" value="Oxidoreductase, aldo/keto reductase"/>
    <property type="match status" value="1"/>
</dbReference>
<reference evidence="3 4" key="1">
    <citation type="submission" date="2020-07" db="EMBL/GenBank/DDBJ databases">
        <title>Sequencing the genomes of 1000 actinobacteria strains.</title>
        <authorList>
            <person name="Klenk H.-P."/>
        </authorList>
    </citation>
    <scope>NUCLEOTIDE SEQUENCE [LARGE SCALE GENOMIC DNA]</scope>
    <source>
        <strain evidence="3 4">DSM 44749</strain>
    </source>
</reference>
<dbReference type="Proteomes" id="UP000549695">
    <property type="component" value="Unassembled WGS sequence"/>
</dbReference>
<proteinExistence type="predicted"/>
<evidence type="ECO:0000256" key="1">
    <source>
        <dbReference type="ARBA" id="ARBA00023002"/>
    </source>
</evidence>
<comment type="caution">
    <text evidence="3">The sequence shown here is derived from an EMBL/GenBank/DDBJ whole genome shotgun (WGS) entry which is preliminary data.</text>
</comment>
<evidence type="ECO:0000313" key="3">
    <source>
        <dbReference type="EMBL" id="NYG02625.1"/>
    </source>
</evidence>
<name>A0A852W8J4_PSEA5</name>
<gene>
    <name evidence="3" type="ORF">HDA37_002910</name>
</gene>
<dbReference type="PANTHER" id="PTHR43364:SF18">
    <property type="entry name" value="OXIDOREDUCTASE"/>
    <property type="match status" value="1"/>
</dbReference>
<dbReference type="AlphaFoldDB" id="A0A852W8J4"/>
<dbReference type="Pfam" id="PF00248">
    <property type="entry name" value="Aldo_ket_red"/>
    <property type="match status" value="1"/>
</dbReference>
<feature type="domain" description="NADP-dependent oxidoreductase" evidence="2">
    <location>
        <begin position="25"/>
        <end position="318"/>
    </location>
</feature>
<accession>A0A852W8J4</accession>
<evidence type="ECO:0000313" key="4">
    <source>
        <dbReference type="Proteomes" id="UP000549695"/>
    </source>
</evidence>
<evidence type="ECO:0000259" key="2">
    <source>
        <dbReference type="Pfam" id="PF00248"/>
    </source>
</evidence>
<dbReference type="InterPro" id="IPR023210">
    <property type="entry name" value="NADP_OxRdtase_dom"/>
</dbReference>
<dbReference type="SUPFAM" id="SSF51430">
    <property type="entry name" value="NAD(P)-linked oxidoreductase"/>
    <property type="match status" value="1"/>
</dbReference>
<dbReference type="GeneID" id="98052660"/>
<dbReference type="CDD" id="cd19091">
    <property type="entry name" value="AKR_PsAKR"/>
    <property type="match status" value="1"/>
</dbReference>
<sequence length="348" mass="37646">MEYRRLGRSGLQVPLLSFGAGTFAGRGELFGAWGSVDVAGARRMVDRCLDAGVTLFDTADIYSDGGSEEVLGAALRQRRDEVLISTKAGLPTGPGPNDAGAGRFHLVRAVEDALRRLGTDRIDLFQLHAYDAGTPPEEVLATLDVLVRSGKVRYTGVSNHPGRRLVRTLDLADRHGWPRPVAHQVYYSLVGRDYEWDLMPLGHEEGVGALVWSPLGWGRLTGRVRRGAPLPAGSRLHTTAEAGPPVPDDLLFDVVDVLDAIAAETGRTVPQIALNWLTSRPTVSSVIVGARDLAQLEDNLGAVGWRLDDDQVARLDAASHRPAPYPYFPYERQEAFARLAPPLVGAPA</sequence>
<dbReference type="GO" id="GO:0005829">
    <property type="term" value="C:cytosol"/>
    <property type="evidence" value="ECO:0007669"/>
    <property type="project" value="UniProtKB-ARBA"/>
</dbReference>
<keyword evidence="1" id="KW-0560">Oxidoreductase</keyword>